<dbReference type="InterPro" id="IPR036537">
    <property type="entry name" value="Adaptor_Cbl_N_dom_sf"/>
</dbReference>
<feature type="domain" description="Novel STAND NTPase 1" evidence="2">
    <location>
        <begin position="212"/>
        <end position="351"/>
    </location>
</feature>
<comment type="caution">
    <text evidence="3">The sequence shown here is derived from an EMBL/GenBank/DDBJ whole genome shotgun (WGS) entry which is preliminary data.</text>
</comment>
<evidence type="ECO:0000313" key="4">
    <source>
        <dbReference type="Proteomes" id="UP000620124"/>
    </source>
</evidence>
<dbReference type="Proteomes" id="UP000620124">
    <property type="component" value="Unassembled WGS sequence"/>
</dbReference>
<dbReference type="InterPro" id="IPR011990">
    <property type="entry name" value="TPR-like_helical_dom_sf"/>
</dbReference>
<proteinExistence type="predicted"/>
<dbReference type="Pfam" id="PF20703">
    <property type="entry name" value="nSTAND1"/>
    <property type="match status" value="1"/>
</dbReference>
<accession>A0A8H7D8D1</accession>
<dbReference type="EMBL" id="JACAZI010000004">
    <property type="protein sequence ID" value="KAF7362623.1"/>
    <property type="molecule type" value="Genomic_DNA"/>
</dbReference>
<dbReference type="Gene3D" id="3.40.50.300">
    <property type="entry name" value="P-loop containing nucleotide triphosphate hydrolases"/>
    <property type="match status" value="1"/>
</dbReference>
<gene>
    <name evidence="3" type="ORF">MVEN_00611300</name>
</gene>
<evidence type="ECO:0000256" key="1">
    <source>
        <dbReference type="PROSITE-ProRule" id="PRU00339"/>
    </source>
</evidence>
<dbReference type="SUPFAM" id="SSF48452">
    <property type="entry name" value="TPR-like"/>
    <property type="match status" value="1"/>
</dbReference>
<dbReference type="CDD" id="cd21037">
    <property type="entry name" value="MLKL_NTD"/>
    <property type="match status" value="1"/>
</dbReference>
<organism evidence="3 4">
    <name type="scientific">Mycena venus</name>
    <dbReference type="NCBI Taxonomy" id="2733690"/>
    <lineage>
        <taxon>Eukaryota</taxon>
        <taxon>Fungi</taxon>
        <taxon>Dikarya</taxon>
        <taxon>Basidiomycota</taxon>
        <taxon>Agaricomycotina</taxon>
        <taxon>Agaricomycetes</taxon>
        <taxon>Agaricomycetidae</taxon>
        <taxon>Agaricales</taxon>
        <taxon>Marasmiineae</taxon>
        <taxon>Mycenaceae</taxon>
        <taxon>Mycena</taxon>
    </lineage>
</organism>
<dbReference type="InterPro" id="IPR027417">
    <property type="entry name" value="P-loop_NTPase"/>
</dbReference>
<dbReference type="SUPFAM" id="SSF52540">
    <property type="entry name" value="P-loop containing nucleoside triphosphate hydrolases"/>
    <property type="match status" value="1"/>
</dbReference>
<sequence>MPLQPNLTDIRWTNIKTRLTPAVTLLNDLHDAFSTPFILAISNSTLALITAVQGVKRNKEECIQLMEDIQGILYAIIQLHIKSETKESLPPAMLHDLGKLAQTLQMIQAFVESGHDGNRIKRFFRQGEINALLKNCRTRLHQAQEVFKHNTGHHILEDMDDLQKKTDAMHRELLELISNTSDGTVSDRSSSILYRLDGPENSSNSFSMLPSKPKIFHGRDTELHEIVSTLYQESARVAILGAGGMGKTSLARAVLHHPQIVSKYEQRVFVGCDSARTGIELAAQIGMHLGLEAEKDLTKPVVEYFSRTGPTLLTLDNLDTSWEPKDSRGAVEELISLLTEIPHLALIITMRGAERPAKVRWTRPFLPPLKPLSDDAARQTFIDIADDFHDSADITQLLNLTDNMPLAVNLVAHLVEYEVCSTILDRWKTEKTSLLSDGRDRKSSLDASINISLSSPRITSCPGALELLSLLSVLPDGISDAELVQSNLPIQDILGCKAALLSTALAYNDDHKRLKSLVPIREHVQYFYPPQAPLLQPLRKHFHLLLDLYRTYQGAHKTTGIVNEIAKNLGNLQNVLRLGLHRSNPDITDTINCTISLNAFNRSTGRGRSVLMDEIPAAFPEPCDHRLEARFITEMFGSLMYYPLSDPELLTSQALSHFKHFNDPALKSEFYAALGYYYFTTHRMTAAMQHLQTALQLSLASGDLVQQSAALLTMSQVEGVIGEHRSAQIHAWEAQKCAKSCGNLNLEARSLFREASVCTALGDYRNTSLLLHKGRELLNQCGLSGGNLDHNMMDRQADVHLFKSEFAEARSIHTEIVQTSTGQYTYMQAIGLLNIAEIDVIIGAAACDVHRNLDNARTMLSTVSFLRGLLYSEMISADLSLRDGDVSRAKTVFYESLNSARGNSNELVMYALERLANGARWTDSTFDWTWSIIYLGYAHKTQQKLDLHKSLSFLANVFHSTGDIETAENLFSVALEGFTFMDVHQGRAECMLYLGDIYKDRGDPEKAVEIWKAARPLFQCSLQAKAVAQIETRLSHVL</sequence>
<dbReference type="AlphaFoldDB" id="A0A8H7D8D1"/>
<dbReference type="PANTHER" id="PTHR47691:SF3">
    <property type="entry name" value="HTH-TYPE TRANSCRIPTIONAL REGULATOR RV0890C-RELATED"/>
    <property type="match status" value="1"/>
</dbReference>
<dbReference type="InterPro" id="IPR049052">
    <property type="entry name" value="nSTAND1"/>
</dbReference>
<dbReference type="PANTHER" id="PTHR47691">
    <property type="entry name" value="REGULATOR-RELATED"/>
    <property type="match status" value="1"/>
</dbReference>
<protein>
    <recommendedName>
        <fullName evidence="2">Novel STAND NTPase 1 domain-containing protein</fullName>
    </recommendedName>
</protein>
<dbReference type="GO" id="GO:0007166">
    <property type="term" value="P:cell surface receptor signaling pathway"/>
    <property type="evidence" value="ECO:0007669"/>
    <property type="project" value="InterPro"/>
</dbReference>
<dbReference type="OrthoDB" id="3026418at2759"/>
<dbReference type="Gene3D" id="1.20.930.20">
    <property type="entry name" value="Adaptor protein Cbl, N-terminal domain"/>
    <property type="match status" value="1"/>
</dbReference>
<dbReference type="Gene3D" id="1.25.40.10">
    <property type="entry name" value="Tetratricopeptide repeat domain"/>
    <property type="match status" value="2"/>
</dbReference>
<name>A0A8H7D8D1_9AGAR</name>
<keyword evidence="1" id="KW-0802">TPR repeat</keyword>
<keyword evidence="4" id="KW-1185">Reference proteome</keyword>
<dbReference type="InterPro" id="IPR019734">
    <property type="entry name" value="TPR_rpt"/>
</dbReference>
<evidence type="ECO:0000313" key="3">
    <source>
        <dbReference type="EMBL" id="KAF7362623.1"/>
    </source>
</evidence>
<dbReference type="InterPro" id="IPR059179">
    <property type="entry name" value="MLKL-like_MCAfunc"/>
</dbReference>
<feature type="repeat" description="TPR" evidence="1">
    <location>
        <begin position="668"/>
        <end position="701"/>
    </location>
</feature>
<dbReference type="PROSITE" id="PS50005">
    <property type="entry name" value="TPR"/>
    <property type="match status" value="1"/>
</dbReference>
<evidence type="ECO:0000259" key="2">
    <source>
        <dbReference type="Pfam" id="PF20703"/>
    </source>
</evidence>
<reference evidence="3" key="1">
    <citation type="submission" date="2020-05" db="EMBL/GenBank/DDBJ databases">
        <title>Mycena genomes resolve the evolution of fungal bioluminescence.</title>
        <authorList>
            <person name="Tsai I.J."/>
        </authorList>
    </citation>
    <scope>NUCLEOTIDE SEQUENCE</scope>
    <source>
        <strain evidence="3">CCC161011</strain>
    </source>
</reference>